<evidence type="ECO:0000313" key="2">
    <source>
        <dbReference type="Proteomes" id="UP000238164"/>
    </source>
</evidence>
<dbReference type="InterPro" id="IPR005361">
    <property type="entry name" value="UPF0158"/>
</dbReference>
<evidence type="ECO:0000313" key="1">
    <source>
        <dbReference type="EMBL" id="SPD86863.1"/>
    </source>
</evidence>
<proteinExistence type="predicted"/>
<dbReference type="AlphaFoldDB" id="A0A2N9JGZ6"/>
<dbReference type="RefSeq" id="WP_158680988.1">
    <property type="nucleotide sequence ID" value="NZ_BAAAGO010000063.1"/>
</dbReference>
<reference evidence="1 2" key="1">
    <citation type="submission" date="2018-02" db="EMBL/GenBank/DDBJ databases">
        <authorList>
            <person name="Cohen D.B."/>
            <person name="Kent A.D."/>
        </authorList>
    </citation>
    <scope>NUCLEOTIDE SEQUENCE [LARGE SCALE GENOMIC DNA]</scope>
    <source>
        <strain evidence="1">1</strain>
    </source>
</reference>
<dbReference type="KEGG" id="mgg:MPLG2_1833"/>
<gene>
    <name evidence="1" type="ORF">MPLG2_1833</name>
</gene>
<protein>
    <submittedName>
        <fullName evidence="1">Uncharacterized protein</fullName>
    </submittedName>
</protein>
<dbReference type="Pfam" id="PF03682">
    <property type="entry name" value="UPF0158"/>
    <property type="match status" value="1"/>
</dbReference>
<dbReference type="Proteomes" id="UP000238164">
    <property type="component" value="Chromosome 1"/>
</dbReference>
<dbReference type="OrthoDB" id="9816539at2"/>
<organism evidence="1 2">
    <name type="scientific">Micropruina glycogenica</name>
    <dbReference type="NCBI Taxonomy" id="75385"/>
    <lineage>
        <taxon>Bacteria</taxon>
        <taxon>Bacillati</taxon>
        <taxon>Actinomycetota</taxon>
        <taxon>Actinomycetes</taxon>
        <taxon>Propionibacteriales</taxon>
        <taxon>Nocardioidaceae</taxon>
        <taxon>Micropruina</taxon>
    </lineage>
</organism>
<name>A0A2N9JGZ6_9ACTN</name>
<sequence length="167" mass="18528">MERAECADQLDGAFGWGPASTLRPLAVGLDELAEVLEGDMTQGGGRIELRTGEVWPEVVFENSDDMDDDEDEDDDRWLYVSCEGSRQAYRDMQIFIGDIAGDPLADRLDTAIQGRGAFRRFHDALARSDERLTQWHGFSDERLRGRASEWLAGEGYAAVPKGIDSVG</sequence>
<accession>A0A2N9JGZ6</accession>
<keyword evidence="2" id="KW-1185">Reference proteome</keyword>
<dbReference type="EMBL" id="LT985188">
    <property type="protein sequence ID" value="SPD86863.1"/>
    <property type="molecule type" value="Genomic_DNA"/>
</dbReference>